<feature type="chain" id="PRO_5047134422" evidence="1">
    <location>
        <begin position="20"/>
        <end position="724"/>
    </location>
</feature>
<dbReference type="Gene3D" id="3.30.750.44">
    <property type="match status" value="1"/>
</dbReference>
<evidence type="ECO:0000256" key="1">
    <source>
        <dbReference type="SAM" id="SignalP"/>
    </source>
</evidence>
<dbReference type="RefSeq" id="WP_225690518.1">
    <property type="nucleotide sequence ID" value="NZ_JAERSE020000006.1"/>
</dbReference>
<dbReference type="Proteomes" id="UP000618240">
    <property type="component" value="Unassembled WGS sequence"/>
</dbReference>
<evidence type="ECO:0000313" key="3">
    <source>
        <dbReference type="EMBL" id="MCA6069340.1"/>
    </source>
</evidence>
<dbReference type="InterPro" id="IPR005151">
    <property type="entry name" value="Tail-specific_protease"/>
</dbReference>
<protein>
    <submittedName>
        <fullName evidence="3">Peptidase S41</fullName>
    </submittedName>
</protein>
<dbReference type="Gene3D" id="2.60.120.260">
    <property type="entry name" value="Galactose-binding domain-like"/>
    <property type="match status" value="1"/>
</dbReference>
<organism evidence="3 4">
    <name type="scientific">Chryseobacterium tagetis</name>
    <dbReference type="NCBI Taxonomy" id="2801334"/>
    <lineage>
        <taxon>Bacteria</taxon>
        <taxon>Pseudomonadati</taxon>
        <taxon>Bacteroidota</taxon>
        <taxon>Flavobacteriia</taxon>
        <taxon>Flavobacteriales</taxon>
        <taxon>Weeksellaceae</taxon>
        <taxon>Chryseobacterium group</taxon>
        <taxon>Chryseobacterium</taxon>
    </lineage>
</organism>
<dbReference type="SMART" id="SM00245">
    <property type="entry name" value="TSPc"/>
    <property type="match status" value="1"/>
</dbReference>
<dbReference type="InterPro" id="IPR036034">
    <property type="entry name" value="PDZ_sf"/>
</dbReference>
<dbReference type="SUPFAM" id="SSF50156">
    <property type="entry name" value="PDZ domain-like"/>
    <property type="match status" value="1"/>
</dbReference>
<gene>
    <name evidence="3" type="ORF">JI747_019410</name>
</gene>
<keyword evidence="1" id="KW-0732">Signal</keyword>
<dbReference type="PANTHER" id="PTHR32060:SF30">
    <property type="entry name" value="CARBOXY-TERMINAL PROCESSING PROTEASE CTPA"/>
    <property type="match status" value="1"/>
</dbReference>
<dbReference type="SUPFAM" id="SSF52096">
    <property type="entry name" value="ClpP/crotonase"/>
    <property type="match status" value="1"/>
</dbReference>
<accession>A0ABS8A6D2</accession>
<dbReference type="Pfam" id="PF03572">
    <property type="entry name" value="Peptidase_S41"/>
    <property type="match status" value="1"/>
</dbReference>
<comment type="caution">
    <text evidence="3">The sequence shown here is derived from an EMBL/GenBank/DDBJ whole genome shotgun (WGS) entry which is preliminary data.</text>
</comment>
<sequence length="724" mass="82732">MKKIFITLLTMVISAVTHAQKNENLNLDFETNEIPANWYLLGNENYSVKIDQQNFKSGSHSIVIENKSESNNYRSIALTLPENYIGKEITLSAYIKTEKVSDGYAGMYLRIDPKVMFTDLGNQNITGTTDWKKYEIKALLNPQKTEKIVIGGILTGKGKMWFDDLKITIDGKDISEAKAYTSPYKADADKEFINGSKITNDILEKVGNENLYQIGLIWGYLKYYHPNIASGNHNWDYELFRILPKLENVTKEQRDKIIVNWITQFGDFKTIKYPKAKNLKMKADLNWIKTSGFSKELTELLLKIKTAERKNPNYYVSVSPEIGNPDFGNEKAYNNMSLQDSGLRMISLFRYWNIIQYYFPYRYAIGEDWKNVLKEFIPKFIQAENNSTYSMTCLELITRINDSHATLYNESINNYFGKRFPAVEVVFAENKAVIKSYIDEDLGKETGLKIGDVILEVNGKKVEEILEEQSKYFPASNRSIKLRSLSFLLLNSNNETVPIKFSSNGVEKETTLKTYTYKDFKYNQEVKPTFEMLNNDTAYLYLNNVNTETLPGIFEKIKNTKGLILDLRTYPVNRLESALGNYLMKKPKRYAKFSIINPLIPGNFILGTEKPNGTKNKNYYKGKVAILVNETSISRAEFHTMVFRKAPKAKVFGSQTAGADGDVSRITLPGQIQTMITGLGIYNPDGTETQRIGIVPDVEVKPTIEGIKNNKDEVLDKAVEWIKS</sequence>
<reference evidence="3 4" key="1">
    <citation type="submission" date="2021-09" db="EMBL/GenBank/DDBJ databases">
        <title>Genome sequencing and assembly of Chryseobacterium sp. RG1.</title>
        <authorList>
            <person name="Chhetri G."/>
        </authorList>
    </citation>
    <scope>NUCLEOTIDE SEQUENCE [LARGE SCALE GENOMIC DNA]</scope>
    <source>
        <strain evidence="3 4">RG1</strain>
    </source>
</reference>
<dbReference type="PANTHER" id="PTHR32060">
    <property type="entry name" value="TAIL-SPECIFIC PROTEASE"/>
    <property type="match status" value="1"/>
</dbReference>
<evidence type="ECO:0000259" key="2">
    <source>
        <dbReference type="SMART" id="SM00245"/>
    </source>
</evidence>
<dbReference type="Gene3D" id="3.90.226.10">
    <property type="entry name" value="2-enoyl-CoA Hydratase, Chain A, domain 1"/>
    <property type="match status" value="1"/>
</dbReference>
<dbReference type="InterPro" id="IPR029045">
    <property type="entry name" value="ClpP/crotonase-like_dom_sf"/>
</dbReference>
<keyword evidence="4" id="KW-1185">Reference proteome</keyword>
<dbReference type="Gene3D" id="2.30.42.10">
    <property type="match status" value="1"/>
</dbReference>
<name>A0ABS8A6D2_9FLAO</name>
<dbReference type="EMBL" id="JAERSE020000006">
    <property type="protein sequence ID" value="MCA6069340.1"/>
    <property type="molecule type" value="Genomic_DNA"/>
</dbReference>
<feature type="signal peptide" evidence="1">
    <location>
        <begin position="1"/>
        <end position="19"/>
    </location>
</feature>
<proteinExistence type="predicted"/>
<evidence type="ECO:0000313" key="4">
    <source>
        <dbReference type="Proteomes" id="UP000618240"/>
    </source>
</evidence>
<dbReference type="CDD" id="cd07562">
    <property type="entry name" value="Peptidase_S41_TRI"/>
    <property type="match status" value="1"/>
</dbReference>
<feature type="domain" description="Tail specific protease" evidence="2">
    <location>
        <begin position="508"/>
        <end position="701"/>
    </location>
</feature>